<evidence type="ECO:0000313" key="2">
    <source>
        <dbReference type="Proteomes" id="UP001236507"/>
    </source>
</evidence>
<name>A0ABT6YDE1_9BACT</name>
<organism evidence="1 2">
    <name type="scientific">Flectobacillus roseus</name>
    <dbReference type="NCBI Taxonomy" id="502259"/>
    <lineage>
        <taxon>Bacteria</taxon>
        <taxon>Pseudomonadati</taxon>
        <taxon>Bacteroidota</taxon>
        <taxon>Cytophagia</taxon>
        <taxon>Cytophagales</taxon>
        <taxon>Flectobacillaceae</taxon>
        <taxon>Flectobacillus</taxon>
    </lineage>
</organism>
<dbReference type="Proteomes" id="UP001236507">
    <property type="component" value="Unassembled WGS sequence"/>
</dbReference>
<evidence type="ECO:0000313" key="1">
    <source>
        <dbReference type="EMBL" id="MDI9861221.1"/>
    </source>
</evidence>
<dbReference type="EMBL" id="JASHIF010000018">
    <property type="protein sequence ID" value="MDI9861221.1"/>
    <property type="molecule type" value="Genomic_DNA"/>
</dbReference>
<dbReference type="RefSeq" id="WP_166577709.1">
    <property type="nucleotide sequence ID" value="NZ_JASHIF010000018.1"/>
</dbReference>
<accession>A0ABT6YDE1</accession>
<comment type="caution">
    <text evidence="1">The sequence shown here is derived from an EMBL/GenBank/DDBJ whole genome shotgun (WGS) entry which is preliminary data.</text>
</comment>
<gene>
    <name evidence="1" type="ORF">QM524_18530</name>
</gene>
<keyword evidence="2" id="KW-1185">Reference proteome</keyword>
<sequence length="52" mass="5936">MKAFIFSIATRFMGILPPLVIALVTLLSNPNLHKKKQQTIAQNHQMLFTKNK</sequence>
<proteinExistence type="predicted"/>
<protein>
    <submittedName>
        <fullName evidence="1">Uncharacterized protein</fullName>
    </submittedName>
</protein>
<reference evidence="1 2" key="1">
    <citation type="submission" date="2023-05" db="EMBL/GenBank/DDBJ databases">
        <title>Novel species of genus Flectobacillus isolated from stream in China.</title>
        <authorList>
            <person name="Lu H."/>
        </authorList>
    </citation>
    <scope>NUCLEOTIDE SEQUENCE [LARGE SCALE GENOMIC DNA]</scope>
    <source>
        <strain evidence="1 2">KCTC 42575</strain>
    </source>
</reference>